<comment type="similarity">
    <text evidence="2">Belongs to the TMEM132 family.</text>
</comment>
<dbReference type="InterPro" id="IPR055423">
    <property type="entry name" value="Ig_TMEM132_5th"/>
</dbReference>
<dbReference type="InterPro" id="IPR055421">
    <property type="entry name" value="TMEM132_3rd"/>
</dbReference>
<feature type="domain" description="Transmembrane protein TMEM132 second Ig-like" evidence="12">
    <location>
        <begin position="284"/>
        <end position="422"/>
    </location>
</feature>
<dbReference type="InterPro" id="IPR031435">
    <property type="entry name" value="TMEM132_N"/>
</dbReference>
<dbReference type="PANTHER" id="PTHR13388">
    <property type="entry name" value="DETONATOR, ISOFORM E"/>
    <property type="match status" value="1"/>
</dbReference>
<evidence type="ECO:0000256" key="1">
    <source>
        <dbReference type="ARBA" id="ARBA00004479"/>
    </source>
</evidence>
<dbReference type="Pfam" id="PF23481">
    <property type="entry name" value="Ig_TMEM132_2nd"/>
    <property type="match status" value="1"/>
</dbReference>
<dbReference type="AlphaFoldDB" id="A0A8U0RUE2"/>
<comment type="subcellular location">
    <subcellularLocation>
        <location evidence="1">Membrane</location>
        <topology evidence="1">Single-pass type I membrane protein</topology>
    </subcellularLocation>
</comment>
<evidence type="ECO:0000259" key="11">
    <source>
        <dbReference type="Pfam" id="PF23039"/>
    </source>
</evidence>
<evidence type="ECO:0000256" key="7">
    <source>
        <dbReference type="SAM" id="Phobius"/>
    </source>
</evidence>
<feature type="region of interest" description="Disordered" evidence="6">
    <location>
        <begin position="1163"/>
        <end position="1200"/>
    </location>
</feature>
<feature type="compositionally biased region" description="Polar residues" evidence="6">
    <location>
        <begin position="1163"/>
        <end position="1172"/>
    </location>
</feature>
<gene>
    <name evidence="16" type="primary">TMEM132D</name>
</gene>
<dbReference type="InterPro" id="IPR031436">
    <property type="entry name" value="TMEM132_C"/>
</dbReference>
<dbReference type="Pfam" id="PF23486">
    <property type="entry name" value="Ig_TMEM132_5th"/>
    <property type="match status" value="1"/>
</dbReference>
<protein>
    <submittedName>
        <fullName evidence="16">Transmembrane protein 132D</fullName>
    </submittedName>
</protein>
<evidence type="ECO:0000259" key="13">
    <source>
        <dbReference type="Pfam" id="PF23486"/>
    </source>
</evidence>
<dbReference type="Pfam" id="PF15705">
    <property type="entry name" value="TMEM132_N"/>
    <property type="match status" value="1"/>
</dbReference>
<keyword evidence="3 7" id="KW-0812">Transmembrane</keyword>
<dbReference type="Pfam" id="PF15706">
    <property type="entry name" value="TMEM132_C"/>
    <property type="match status" value="1"/>
</dbReference>
<evidence type="ECO:0000313" key="16">
    <source>
        <dbReference type="RefSeq" id="XP_044929641.1"/>
    </source>
</evidence>
<feature type="domain" description="Transmembrane protein TMEM132 sixth" evidence="14">
    <location>
        <begin position="821"/>
        <end position="936"/>
    </location>
</feature>
<feature type="compositionally biased region" description="Polar residues" evidence="6">
    <location>
        <begin position="957"/>
        <end position="967"/>
    </location>
</feature>
<accession>A0A8U0RUE2</accession>
<dbReference type="CTD" id="121256"/>
<dbReference type="Pfam" id="PF23487">
    <property type="entry name" value="Ig_TMEM132_6th"/>
    <property type="match status" value="1"/>
</dbReference>
<evidence type="ECO:0000259" key="12">
    <source>
        <dbReference type="Pfam" id="PF23481"/>
    </source>
</evidence>
<feature type="domain" description="Transmembrane protein TMEM132 N-terminal" evidence="8">
    <location>
        <begin position="205"/>
        <end position="267"/>
    </location>
</feature>
<evidence type="ECO:0000259" key="10">
    <source>
        <dbReference type="Pfam" id="PF16070"/>
    </source>
</evidence>
<evidence type="ECO:0000256" key="4">
    <source>
        <dbReference type="ARBA" id="ARBA00022989"/>
    </source>
</evidence>
<keyword evidence="4 7" id="KW-1133">Transmembrane helix</keyword>
<evidence type="ECO:0000259" key="8">
    <source>
        <dbReference type="Pfam" id="PF15705"/>
    </source>
</evidence>
<dbReference type="GO" id="GO:0016020">
    <property type="term" value="C:membrane"/>
    <property type="evidence" value="ECO:0007669"/>
    <property type="project" value="UniProtKB-SubCell"/>
</dbReference>
<name>A0A8U0RUE2_MUSPF</name>
<dbReference type="RefSeq" id="XP_044929641.1">
    <property type="nucleotide sequence ID" value="XM_045073706.1"/>
</dbReference>
<feature type="compositionally biased region" description="Polar residues" evidence="6">
    <location>
        <begin position="1011"/>
        <end position="1027"/>
    </location>
</feature>
<evidence type="ECO:0000256" key="5">
    <source>
        <dbReference type="ARBA" id="ARBA00023136"/>
    </source>
</evidence>
<feature type="region of interest" description="Disordered" evidence="6">
    <location>
        <begin position="954"/>
        <end position="1063"/>
    </location>
</feature>
<organism evidence="15 16">
    <name type="scientific">Mustela putorius furo</name>
    <name type="common">European domestic ferret</name>
    <name type="synonym">Mustela furo</name>
    <dbReference type="NCBI Taxonomy" id="9669"/>
    <lineage>
        <taxon>Eukaryota</taxon>
        <taxon>Metazoa</taxon>
        <taxon>Chordata</taxon>
        <taxon>Craniata</taxon>
        <taxon>Vertebrata</taxon>
        <taxon>Euteleostomi</taxon>
        <taxon>Mammalia</taxon>
        <taxon>Eutheria</taxon>
        <taxon>Laurasiatheria</taxon>
        <taxon>Carnivora</taxon>
        <taxon>Caniformia</taxon>
        <taxon>Musteloidea</taxon>
        <taxon>Mustelidae</taxon>
        <taxon>Mustelinae</taxon>
        <taxon>Mustela</taxon>
    </lineage>
</organism>
<feature type="domain" description="Transmembrane protein TMEM132 cohesin-like" evidence="11">
    <location>
        <begin position="437"/>
        <end position="581"/>
    </location>
</feature>
<feature type="domain" description="Transmembrane protein TMEM132 C-terminal" evidence="9">
    <location>
        <begin position="1045"/>
        <end position="1128"/>
    </location>
</feature>
<evidence type="ECO:0000259" key="9">
    <source>
        <dbReference type="Pfam" id="PF15706"/>
    </source>
</evidence>
<evidence type="ECO:0000313" key="15">
    <source>
        <dbReference type="Proteomes" id="UP000000715"/>
    </source>
</evidence>
<keyword evidence="5 7" id="KW-0472">Membrane</keyword>
<proteinExistence type="inferred from homology"/>
<evidence type="ECO:0000256" key="2">
    <source>
        <dbReference type="ARBA" id="ARBA00006166"/>
    </source>
</evidence>
<dbReference type="InterPro" id="IPR026307">
    <property type="entry name" value="TMEM132"/>
</dbReference>
<evidence type="ECO:0000256" key="6">
    <source>
        <dbReference type="SAM" id="MobiDB-lite"/>
    </source>
</evidence>
<evidence type="ECO:0000259" key="14">
    <source>
        <dbReference type="Pfam" id="PF23487"/>
    </source>
</evidence>
<feature type="domain" description="Transmembrane protein family 132 fourth" evidence="10">
    <location>
        <begin position="583"/>
        <end position="680"/>
    </location>
</feature>
<dbReference type="InterPro" id="IPR031437">
    <property type="entry name" value="Ig_TMEM132_4th"/>
</dbReference>
<evidence type="ECO:0000256" key="3">
    <source>
        <dbReference type="ARBA" id="ARBA00022692"/>
    </source>
</evidence>
<feature type="domain" description="Transmembrane protein TMEM132 fifth" evidence="13">
    <location>
        <begin position="683"/>
        <end position="820"/>
    </location>
</feature>
<reference evidence="16" key="1">
    <citation type="submission" date="2025-08" db="UniProtKB">
        <authorList>
            <consortium name="RefSeq"/>
        </authorList>
    </citation>
    <scope>IDENTIFICATION</scope>
    <source>
        <tissue evidence="16">Brain</tissue>
    </source>
</reference>
<keyword evidence="15" id="KW-1185">Reference proteome</keyword>
<dbReference type="OrthoDB" id="10026202at2759"/>
<sequence length="1255" mass="136553">MAAPSLRPGGAESSGSRCSCALGEELAVAPGSLVCGCWSSPGLCPRLCVRRGPWSLHSRRILPRRRTVRVPARLRGPCGESGARRCRGPRVKVTERGSSVSAVGFPAPDLAAPPLGPPVCVRDGGDRLAEPPGSDVVAARYASALFRAKREHVVGSAPPLKQHTYDRHRPGFLTPALRPLPTVTESRGVLESVQRFSLLPTYLPVTYRINNADVAFFLKEANQDIMRNSSLQSRVESFLIYKAKRLPVLNASYGPFSIEQVVPQDLMLPSSPFGFTNKFSLNWKLKAHILRDKVYLSRPKVQVLFHLLGRDWAAPSPGERLPCLRLFAFRETREVRAGCRLQGALGLCVAELELLAAWFGPPSVVAGRKKAPGLPEGSPVELYYSVQPGDARGDCADGDIRKGNAVRPGKDGLDEAVPHLQRIGSVFLYQTGSRPALRELRLDSNVAILYSAHTARQGDVLTFPVAVSRNCSADRFTLRAKVKKGVSVVGVRASSPSVWEVTRGTDHSGKYAPAVIVCRKKSAGSGNSVDGASYEVMQIDVEIEEPSDPPATQLVTWQVEYPGDITSDLGVSKIYVSHKDVMGVIPLAMEAEILNTAILTGKTVAVPVKVVSVEEDGTVTDLLTSVECRSSDEDVIKVSDRCDYVFVNGKEMKGKVNVVVNFTYQHLSSPLEMTVWVPRLPLQIEVSDTELNQIKGWRVPIVSNKRPARDSEEEDDDDRRGGRGCALQYQHAMVRVLTQFVAEAADRGGHLAHLLGSDWQVDITELVGDFMQVEEPRIAKLQGGQVLVGQELGMTTIQILSPLSDAILAEKTITVLDEKVTITDLGVQLVTGLSLSLQLSPGSNRAIFATAAAQELLQRPRQEAAISCWVQFSDGSITPLDIYDGKDFSLMTTSLDEKVVSIHQDPKFKWPIIAAETEGQGALVKVEMVISESCQKSKRKSVLAVGTANVKVKFGQNDANPNTSDSGHSGAGVHLENNVSDRRPKTPVQEWGSNGGRYHSSSSMGLMEGRGSTTERSTFQRKSSQGSLLDDDSHLQTIPVELSSFPTPGDPPRSNGESDENGLAQASKGLTDLEIGMYALLGVFCLAILVFLVNCVAFALKYRHKQVPFEEQEGLSHSHDWVGLSHRSELLENHINFASCQDEQITAIDRAVDFEESKYLLSTDSQKSSNGQLLKCPGPGVTDERDQRGEPPASPTSKRKRVKFTTFTTIPSDDGCPTVNSIAAGGEDMRWVCQDLDPGESRPPHGFVEGLREHV</sequence>
<feature type="transmembrane region" description="Helical" evidence="7">
    <location>
        <begin position="1075"/>
        <end position="1100"/>
    </location>
</feature>
<dbReference type="Pfam" id="PF16070">
    <property type="entry name" value="Ig_TMEM132_4th"/>
    <property type="match status" value="1"/>
</dbReference>
<dbReference type="InterPro" id="IPR055422">
    <property type="entry name" value="Ig_TMEM132_2nd"/>
</dbReference>
<dbReference type="Pfam" id="PF23039">
    <property type="entry name" value="TMEM132_3rd"/>
    <property type="match status" value="1"/>
</dbReference>
<dbReference type="Proteomes" id="UP000000715">
    <property type="component" value="Unplaced"/>
</dbReference>
<dbReference type="InterPro" id="IPR055424">
    <property type="entry name" value="Ig_TMEM132_6th"/>
</dbReference>
<dbReference type="PANTHER" id="PTHR13388:SF2">
    <property type="entry name" value="TRANSMEMBRANE PROTEIN 132D"/>
    <property type="match status" value="1"/>
</dbReference>
<dbReference type="GeneID" id="101689614"/>